<evidence type="ECO:0000256" key="1">
    <source>
        <dbReference type="SAM" id="Phobius"/>
    </source>
</evidence>
<evidence type="ECO:0000313" key="3">
    <source>
        <dbReference type="Proteomes" id="UP000012960"/>
    </source>
</evidence>
<dbReference type="InParanoid" id="A0A804I0X9"/>
<organism evidence="2 3">
    <name type="scientific">Musa acuminata subsp. malaccensis</name>
    <name type="common">Wild banana</name>
    <name type="synonym">Musa malaccensis</name>
    <dbReference type="NCBI Taxonomy" id="214687"/>
    <lineage>
        <taxon>Eukaryota</taxon>
        <taxon>Viridiplantae</taxon>
        <taxon>Streptophyta</taxon>
        <taxon>Embryophyta</taxon>
        <taxon>Tracheophyta</taxon>
        <taxon>Spermatophyta</taxon>
        <taxon>Magnoliopsida</taxon>
        <taxon>Liliopsida</taxon>
        <taxon>Zingiberales</taxon>
        <taxon>Musaceae</taxon>
        <taxon>Musa</taxon>
    </lineage>
</organism>
<sequence length="41" mass="4621">MDPTEHINRTPTFRWTRGKDIRYVAAVASIGSFLSVLPSDD</sequence>
<protein>
    <submittedName>
        <fullName evidence="2">Uncharacterized protein</fullName>
    </submittedName>
</protein>
<dbReference type="EnsemblPlants" id="Ma02_t09380.1">
    <property type="protein sequence ID" value="Ma02_p09380.1"/>
    <property type="gene ID" value="Ma02_g09380"/>
</dbReference>
<keyword evidence="1" id="KW-1133">Transmembrane helix</keyword>
<keyword evidence="3" id="KW-1185">Reference proteome</keyword>
<keyword evidence="1" id="KW-0812">Transmembrane</keyword>
<dbReference type="Proteomes" id="UP000012960">
    <property type="component" value="Unplaced"/>
</dbReference>
<accession>A0A804I0X9</accession>
<dbReference type="Gramene" id="Ma02_t09380.1">
    <property type="protein sequence ID" value="Ma02_p09380.1"/>
    <property type="gene ID" value="Ma02_g09380"/>
</dbReference>
<name>A0A804I0X9_MUSAM</name>
<keyword evidence="1" id="KW-0472">Membrane</keyword>
<proteinExistence type="predicted"/>
<reference evidence="2" key="1">
    <citation type="submission" date="2021-05" db="UniProtKB">
        <authorList>
            <consortium name="EnsemblPlants"/>
        </authorList>
    </citation>
    <scope>IDENTIFICATION</scope>
    <source>
        <strain evidence="2">subsp. malaccensis</strain>
    </source>
</reference>
<evidence type="ECO:0000313" key="2">
    <source>
        <dbReference type="EnsemblPlants" id="Ma02_p09380.1"/>
    </source>
</evidence>
<feature type="transmembrane region" description="Helical" evidence="1">
    <location>
        <begin position="21"/>
        <end position="38"/>
    </location>
</feature>
<dbReference type="AlphaFoldDB" id="A0A804I0X9"/>